<dbReference type="GO" id="GO:0020037">
    <property type="term" value="F:heme binding"/>
    <property type="evidence" value="ECO:0007669"/>
    <property type="project" value="InterPro"/>
</dbReference>
<accession>A0A2T0RGD9</accession>
<dbReference type="Proteomes" id="UP000239209">
    <property type="component" value="Unassembled WGS sequence"/>
</dbReference>
<reference evidence="1 2" key="1">
    <citation type="submission" date="2018-03" db="EMBL/GenBank/DDBJ databases">
        <title>Genomic Encyclopedia of Archaeal and Bacterial Type Strains, Phase II (KMG-II): from individual species to whole genera.</title>
        <authorList>
            <person name="Goeker M."/>
        </authorList>
    </citation>
    <scope>NUCLEOTIDE SEQUENCE [LARGE SCALE GENOMIC DNA]</scope>
    <source>
        <strain evidence="1 2">DSM 45348</strain>
    </source>
</reference>
<dbReference type="EMBL" id="PVZG01000025">
    <property type="protein sequence ID" value="PRY20191.1"/>
    <property type="molecule type" value="Genomic_DNA"/>
</dbReference>
<gene>
    <name evidence="1" type="ORF">CLV70_12572</name>
</gene>
<dbReference type="InterPro" id="IPR036909">
    <property type="entry name" value="Cyt_c-like_dom_sf"/>
</dbReference>
<dbReference type="GO" id="GO:0009055">
    <property type="term" value="F:electron transfer activity"/>
    <property type="evidence" value="ECO:0007669"/>
    <property type="project" value="InterPro"/>
</dbReference>
<protein>
    <recommendedName>
        <fullName evidence="3">Cytochrome c</fullName>
    </recommendedName>
</protein>
<name>A0A2T0RGD9_9ACTN</name>
<evidence type="ECO:0000313" key="2">
    <source>
        <dbReference type="Proteomes" id="UP000239209"/>
    </source>
</evidence>
<proteinExistence type="predicted"/>
<dbReference type="AlphaFoldDB" id="A0A2T0RGD9"/>
<evidence type="ECO:0008006" key="3">
    <source>
        <dbReference type="Google" id="ProtNLM"/>
    </source>
</evidence>
<comment type="caution">
    <text evidence="1">The sequence shown here is derived from an EMBL/GenBank/DDBJ whole genome shotgun (WGS) entry which is preliminary data.</text>
</comment>
<dbReference type="SUPFAM" id="SSF46626">
    <property type="entry name" value="Cytochrome c"/>
    <property type="match status" value="1"/>
</dbReference>
<dbReference type="Gene3D" id="1.10.760.10">
    <property type="entry name" value="Cytochrome c-like domain"/>
    <property type="match status" value="1"/>
</dbReference>
<evidence type="ECO:0000313" key="1">
    <source>
        <dbReference type="EMBL" id="PRY20191.1"/>
    </source>
</evidence>
<sequence length="33" mass="3483">MDPQAVEPGTAMPDLGVTSTDARDIAAYLFTLD</sequence>
<keyword evidence="2" id="KW-1185">Reference proteome</keyword>
<organism evidence="1 2">
    <name type="scientific">Pseudosporangium ferrugineum</name>
    <dbReference type="NCBI Taxonomy" id="439699"/>
    <lineage>
        <taxon>Bacteria</taxon>
        <taxon>Bacillati</taxon>
        <taxon>Actinomycetota</taxon>
        <taxon>Actinomycetes</taxon>
        <taxon>Micromonosporales</taxon>
        <taxon>Micromonosporaceae</taxon>
        <taxon>Pseudosporangium</taxon>
    </lineage>
</organism>